<reference evidence="1 2" key="1">
    <citation type="journal article" date="2012" name="Appl. Environ. Microbiol.">
        <title>Short-read sequencing for genomic analysis of the brown rot fungus Fibroporia radiculosa.</title>
        <authorList>
            <person name="Tang J.D."/>
            <person name="Perkins A.D."/>
            <person name="Sonstegard T.S."/>
            <person name="Schroeder S.G."/>
            <person name="Burgess S.C."/>
            <person name="Diehl S.V."/>
        </authorList>
    </citation>
    <scope>NUCLEOTIDE SEQUENCE [LARGE SCALE GENOMIC DNA]</scope>
    <source>
        <strain evidence="1 2">TFFH 294</strain>
    </source>
</reference>
<protein>
    <submittedName>
        <fullName evidence="1">Uncharacterized protein</fullName>
    </submittedName>
</protein>
<organism evidence="1 2">
    <name type="scientific">Fibroporia radiculosa</name>
    <dbReference type="NCBI Taxonomy" id="599839"/>
    <lineage>
        <taxon>Eukaryota</taxon>
        <taxon>Fungi</taxon>
        <taxon>Dikarya</taxon>
        <taxon>Basidiomycota</taxon>
        <taxon>Agaricomycotina</taxon>
        <taxon>Agaricomycetes</taxon>
        <taxon>Polyporales</taxon>
        <taxon>Fibroporiaceae</taxon>
        <taxon>Fibroporia</taxon>
    </lineage>
</organism>
<keyword evidence="2" id="KW-1185">Reference proteome</keyword>
<gene>
    <name evidence="1" type="ORF">FIBRA_04110</name>
</gene>
<dbReference type="Proteomes" id="UP000006352">
    <property type="component" value="Unassembled WGS sequence"/>
</dbReference>
<dbReference type="InParanoid" id="J4H2S5"/>
<name>J4H2S5_9APHY</name>
<sequence>MSYISPLTNPRPFVAKIDNLSDEGITIDKGVARARRDAADFAGKYVANFQLVSELQASLEQFSSHWVKTLQDTRDAASSISAWYLSFVEVFISMIDDVTNDNDVKGLIAEFYSLLDGGLPSQRYQLDSTPGVKGAFNEIEALVIEESNHIVDVLKTTNDSNRKKVIENLKKELVPVKAGAGEVRQALNKYAAKLE</sequence>
<dbReference type="EMBL" id="HE797060">
    <property type="protein sequence ID" value="CCM02034.1"/>
    <property type="molecule type" value="Genomic_DNA"/>
</dbReference>
<proteinExistence type="predicted"/>
<dbReference type="HOGENOM" id="CLU_1396350_0_0_1"/>
<dbReference type="RefSeq" id="XP_012181317.1">
    <property type="nucleotide sequence ID" value="XM_012325927.1"/>
</dbReference>
<dbReference type="GeneID" id="24096945"/>
<dbReference type="OrthoDB" id="2892526at2759"/>
<evidence type="ECO:0000313" key="2">
    <source>
        <dbReference type="Proteomes" id="UP000006352"/>
    </source>
</evidence>
<evidence type="ECO:0000313" key="1">
    <source>
        <dbReference type="EMBL" id="CCM02034.1"/>
    </source>
</evidence>
<accession>J4H2S5</accession>
<dbReference type="AlphaFoldDB" id="J4H2S5"/>